<evidence type="ECO:0000313" key="4">
    <source>
        <dbReference type="Proteomes" id="UP000193719"/>
    </source>
</evidence>
<dbReference type="InterPro" id="IPR003593">
    <property type="entry name" value="AAA+_ATPase"/>
</dbReference>
<dbReference type="SUPFAM" id="SSF52540">
    <property type="entry name" value="P-loop containing nucleoside triphosphate hydrolases"/>
    <property type="match status" value="2"/>
</dbReference>
<feature type="domain" description="AAA+ ATPase" evidence="2">
    <location>
        <begin position="1317"/>
        <end position="1480"/>
    </location>
</feature>
<proteinExistence type="predicted"/>
<dbReference type="EMBL" id="MCFH01000002">
    <property type="protein sequence ID" value="ORX60038.1"/>
    <property type="molecule type" value="Genomic_DNA"/>
</dbReference>
<feature type="non-terminal residue" evidence="3">
    <location>
        <position position="2070"/>
    </location>
</feature>
<evidence type="ECO:0000259" key="2">
    <source>
        <dbReference type="SMART" id="SM00382"/>
    </source>
</evidence>
<dbReference type="InterPro" id="IPR011704">
    <property type="entry name" value="ATPase_dyneun-rel_AAA"/>
</dbReference>
<feature type="region of interest" description="Disordered" evidence="1">
    <location>
        <begin position="548"/>
        <end position="568"/>
    </location>
</feature>
<feature type="compositionally biased region" description="Low complexity" evidence="1">
    <location>
        <begin position="555"/>
        <end position="568"/>
    </location>
</feature>
<reference evidence="3 4" key="1">
    <citation type="submission" date="2016-08" db="EMBL/GenBank/DDBJ databases">
        <title>Genomes of anaerobic fungi encode conserved fungal cellulosomes for biomass hydrolysis.</title>
        <authorList>
            <consortium name="DOE Joint Genome Institute"/>
            <person name="Haitjema C.H."/>
            <person name="Gilmore S.P."/>
            <person name="Henske J.K."/>
            <person name="Solomon K.V."/>
            <person name="De Groot R."/>
            <person name="Kuo A."/>
            <person name="Mondo S.J."/>
            <person name="Salamov A.A."/>
            <person name="Labutti K."/>
            <person name="Zhao Z."/>
            <person name="Chiniquy J."/>
            <person name="Barry K."/>
            <person name="Brewer H.M."/>
            <person name="Purvine S.O."/>
            <person name="Wright A.T."/>
            <person name="Boxma B."/>
            <person name="Van Alen T."/>
            <person name="Hackstein J.H."/>
            <person name="Baker S.E."/>
            <person name="Grigoriev I.V."/>
            <person name="O'Malley M.A."/>
        </authorList>
    </citation>
    <scope>NUCLEOTIDE SEQUENCE [LARGE SCALE GENOMIC DNA]</scope>
    <source>
        <strain evidence="4">finn</strain>
    </source>
</reference>
<dbReference type="PANTHER" id="PTHR22605">
    <property type="entry name" value="RZ-TYPE DOMAIN-CONTAINING PROTEIN"/>
    <property type="match status" value="1"/>
</dbReference>
<gene>
    <name evidence="3" type="ORF">BCR36DRAFT_50027</name>
</gene>
<dbReference type="InterPro" id="IPR031248">
    <property type="entry name" value="RNF213"/>
</dbReference>
<dbReference type="GO" id="GO:0005524">
    <property type="term" value="F:ATP binding"/>
    <property type="evidence" value="ECO:0007669"/>
    <property type="project" value="InterPro"/>
</dbReference>
<feature type="domain" description="AAA+ ATPase" evidence="2">
    <location>
        <begin position="994"/>
        <end position="1133"/>
    </location>
</feature>
<accession>A0A1Y1VMB0</accession>
<dbReference type="GO" id="GO:0016887">
    <property type="term" value="F:ATP hydrolysis activity"/>
    <property type="evidence" value="ECO:0007669"/>
    <property type="project" value="InterPro"/>
</dbReference>
<organism evidence="3 4">
    <name type="scientific">Piromyces finnis</name>
    <dbReference type="NCBI Taxonomy" id="1754191"/>
    <lineage>
        <taxon>Eukaryota</taxon>
        <taxon>Fungi</taxon>
        <taxon>Fungi incertae sedis</taxon>
        <taxon>Chytridiomycota</taxon>
        <taxon>Chytridiomycota incertae sedis</taxon>
        <taxon>Neocallimastigomycetes</taxon>
        <taxon>Neocallimastigales</taxon>
        <taxon>Neocallimastigaceae</taxon>
        <taxon>Piromyces</taxon>
    </lineage>
</organism>
<dbReference type="SMART" id="SM00382">
    <property type="entry name" value="AAA"/>
    <property type="match status" value="2"/>
</dbReference>
<dbReference type="InterPro" id="IPR027417">
    <property type="entry name" value="P-loop_NTPase"/>
</dbReference>
<dbReference type="Proteomes" id="UP000193719">
    <property type="component" value="Unassembled WGS sequence"/>
</dbReference>
<evidence type="ECO:0000313" key="3">
    <source>
        <dbReference type="EMBL" id="ORX60038.1"/>
    </source>
</evidence>
<reference evidence="3 4" key="2">
    <citation type="submission" date="2016-08" db="EMBL/GenBank/DDBJ databases">
        <title>Pervasive Adenine N6-methylation of Active Genes in Fungi.</title>
        <authorList>
            <consortium name="DOE Joint Genome Institute"/>
            <person name="Mondo S.J."/>
            <person name="Dannebaum R.O."/>
            <person name="Kuo R.C."/>
            <person name="Labutti K."/>
            <person name="Haridas S."/>
            <person name="Kuo A."/>
            <person name="Salamov A."/>
            <person name="Ahrendt S.R."/>
            <person name="Lipzen A."/>
            <person name="Sullivan W."/>
            <person name="Andreopoulos W.B."/>
            <person name="Clum A."/>
            <person name="Lindquist E."/>
            <person name="Daum C."/>
            <person name="Ramamoorthy G.K."/>
            <person name="Gryganskyi A."/>
            <person name="Culley D."/>
            <person name="Magnuson J.K."/>
            <person name="James T.Y."/>
            <person name="O'Malley M.A."/>
            <person name="Stajich J.E."/>
            <person name="Spatafora J.W."/>
            <person name="Visel A."/>
            <person name="Grigoriev I.V."/>
        </authorList>
    </citation>
    <scope>NUCLEOTIDE SEQUENCE [LARGE SCALE GENOMIC DNA]</scope>
    <source>
        <strain evidence="4">finn</strain>
    </source>
</reference>
<name>A0A1Y1VMB0_9FUNG</name>
<sequence length="2070" mass="243478">MNSKTLNDLFIFDEKIKNLKLEVLNMKYTKVINNMFEKPELINFINKNSTSDIQMMGEFIDETEHIFITQSDIDILEACKAFIDELRNKSLNLNENEFFIVFMNHINNNENYSNIHEKFRNSYEKLNHFYELNNIYLNPNELNKMHIKNIYKKSKFYIIYDDKDAEYKCTVSYLNNNDKEIEKNFDEIMELRVVALLRKKDQKDNEYFKICYNFANIINNIKDILGLLNIISIKGYYESIKYEINLENGNVIGYKIRSNSIHNNYEDQGKDLEGVLKELHYISDCQNKEYMSIYSDKPFIRMIHGRLFSKIYNLMYTLNKNSENDLNPNLIISNELYNIIKYIIFNILDKNENMNIDKLKLLKILMDARIDVEFNAENQLKQMLLDINHYIYKIHKNYNIGIDNIYQKSKILNNKNKKGIYCLFCELENIEKNIIYYSIDLTNKLPLAQCVLYCNNETSEGEITSFIYNSVKCNQNALFILIKPEYLNINQKNVLIELLKDLYASSPQNMESVLLIIYSDQGKTKEIIIEIEKLPYIQHLVNDNENEKEDEIKNKSNNSNNGNNIMNGIKNKYTNDSDNIQDKMNDIIKEVENHLDIEVYCSESTGLGKSSLIKSLFEKEYPDYIYIYFRIGDDFDKQKIIKRLLEFTGKKIALHLDIYPSNHIDQMNEFLFSFLILRFYNQNDNIFYYGDEMKIKIEIQNHFIDLKIVFPILTVFKNVHLDHNNKPLLNISKNINSDIQIVCNFLKNIKEISQKNIYEIIQPLDDRTCRDLIREYLEVPNPNFYQIESYIKIIAEQLKLFSNSVYLSIELLREYDMLYLRSFFVNALATATKYFITSSYEHIYKGQNITYNQQKEKVDLEKANKEAINALSKVKPFSFKKIKPSLILINEDEQSLSMIMTCKKNTNEYKSINNFVKLGSYSEVLNYNKLTTKDFLIEIKKVFNLYNYIEENDGTGSMEKDGKKLEPLCNIVKSYVFTADNFTKLIFISQKLRNNIPVILMGETGCGKTSLIRIIAKLKGITMYILNIHAGTEENDIIEFINDKDLLIDLNNENSINEPIWVFLDEINTCNLLGLISELILKHSCNGKKIKKEVVFIAACNPYRLNSSKREIVGLYDENKNVVRQLVYNVNPLPPSLLHYVIDFSTPSKDDIRKYISTMINEILQKLNLKNYIYEKIKVIAEAAIYNANEFIKNNYDISSVSLREIRRWGILFKWFSNILLENSYLKSKIKFNEEQKYLYSLNLSIYFSYYARIFNKEKRKLFHDEMKKSFEENFDFDEFPKRIQLLIANAVDLEKGIAKNKALLENLFAIFVCLNTKIPLFIIGKPGCSKSLSTQLIFNSMRGQESSHEFFKGFPKVYTKSYQGSPTSTSKGILNIFKKARDSLKNKSKDIISAIYFDEMGLAENSENNPLKVLHSQLEYDDNEKKVAFIGISNWPFDASKMNRGIHLSIPEPDNEDLTETALSIAESYDPKLILDYSEYFKYLSYTYYNYKNLLKEDPSKFENTNPADQKIESSKNNIKEFHGTRDFYHLIKIASRLLIESDFTKDTQEIESILNESIERNFGGLDNSVKIFKTLLKDYYSSIQEPKEYNVMKCIINNIQDNNSRYLLIETKNSINQLLITLFLNKLGKNYEFYYGSKFEEDVTQGYYSAKVLHKVQVTMEQDCAMILMYLTSMYPSLYDLFNQNFRKEGDRYARIALGNANSQNYKVHNNFRCIVLLNRDEINEQDPPFINRFEKHIIITEDLLNEKQIDFSKQIYSIFSELIEENNESGYHIQINFDLEEIQAIVFQILINNSKPIIKRENQLNIELNNEDTNVDDDIFEKSSNNNKVILKLEDLNNYDILKKKVYNKIVPTLSQDVLFYFKNSNSGRLNRSEFQTILNIYSSEESQHQNIKNYLKNMTSNRHIILTYSNILVPIFENDNDNGGITNKKYGIFNKSSTLNEFISRYNSERDIEDIITNYFTNDNYNLCIYHFNQEDCIHLNHVKYLIENYGNSMDNLNENKNIKKSIIFIIHLKRVIDNEENKINGDNSNLISKEHFISRLSEWKQFFIDNLNGKEIDTRKVLNST</sequence>
<protein>
    <recommendedName>
        <fullName evidence="2">AAA+ ATPase domain-containing protein</fullName>
    </recommendedName>
</protein>
<dbReference type="CDD" id="cd00009">
    <property type="entry name" value="AAA"/>
    <property type="match status" value="1"/>
</dbReference>
<keyword evidence="4" id="KW-1185">Reference proteome</keyword>
<comment type="caution">
    <text evidence="3">The sequence shown here is derived from an EMBL/GenBank/DDBJ whole genome shotgun (WGS) entry which is preliminary data.</text>
</comment>
<dbReference type="PANTHER" id="PTHR22605:SF1">
    <property type="entry name" value="RZ-TYPE DOMAIN-CONTAINING PROTEIN"/>
    <property type="match status" value="1"/>
</dbReference>
<dbReference type="GO" id="GO:0004842">
    <property type="term" value="F:ubiquitin-protein transferase activity"/>
    <property type="evidence" value="ECO:0007669"/>
    <property type="project" value="InterPro"/>
</dbReference>
<dbReference type="Gene3D" id="3.40.50.300">
    <property type="entry name" value="P-loop containing nucleotide triphosphate hydrolases"/>
    <property type="match status" value="1"/>
</dbReference>
<evidence type="ECO:0000256" key="1">
    <source>
        <dbReference type="SAM" id="MobiDB-lite"/>
    </source>
</evidence>
<dbReference type="Pfam" id="PF07728">
    <property type="entry name" value="AAA_5"/>
    <property type="match status" value="1"/>
</dbReference>
<dbReference type="OrthoDB" id="2400221at2759"/>
<dbReference type="STRING" id="1754191.A0A1Y1VMB0"/>